<evidence type="ECO:0000313" key="2">
    <source>
        <dbReference type="Proteomes" id="UP001055811"/>
    </source>
</evidence>
<evidence type="ECO:0000313" key="1">
    <source>
        <dbReference type="EMBL" id="KAI3782453.1"/>
    </source>
</evidence>
<accession>A0ACB9GG41</accession>
<sequence length="96" mass="11158">MKSKRDRCSIGEENEKIKATIDELKSLQKVREASTVVPVDSRINALEMEIKFQILKHKRKVKEIEAQLVEETRCGKRRSFMADMEIKLSKQQILGL</sequence>
<organism evidence="1 2">
    <name type="scientific">Cichorium intybus</name>
    <name type="common">Chicory</name>
    <dbReference type="NCBI Taxonomy" id="13427"/>
    <lineage>
        <taxon>Eukaryota</taxon>
        <taxon>Viridiplantae</taxon>
        <taxon>Streptophyta</taxon>
        <taxon>Embryophyta</taxon>
        <taxon>Tracheophyta</taxon>
        <taxon>Spermatophyta</taxon>
        <taxon>Magnoliopsida</taxon>
        <taxon>eudicotyledons</taxon>
        <taxon>Gunneridae</taxon>
        <taxon>Pentapetalae</taxon>
        <taxon>asterids</taxon>
        <taxon>campanulids</taxon>
        <taxon>Asterales</taxon>
        <taxon>Asteraceae</taxon>
        <taxon>Cichorioideae</taxon>
        <taxon>Cichorieae</taxon>
        <taxon>Cichoriinae</taxon>
        <taxon>Cichorium</taxon>
    </lineage>
</organism>
<dbReference type="Proteomes" id="UP001055811">
    <property type="component" value="Linkage Group LG02"/>
</dbReference>
<protein>
    <submittedName>
        <fullName evidence="1">Uncharacterized protein</fullName>
    </submittedName>
</protein>
<name>A0ACB9GG41_CICIN</name>
<gene>
    <name evidence="1" type="ORF">L2E82_12500</name>
</gene>
<keyword evidence="2" id="KW-1185">Reference proteome</keyword>
<dbReference type="EMBL" id="CM042010">
    <property type="protein sequence ID" value="KAI3782453.1"/>
    <property type="molecule type" value="Genomic_DNA"/>
</dbReference>
<reference evidence="2" key="1">
    <citation type="journal article" date="2022" name="Mol. Ecol. Resour.">
        <title>The genomes of chicory, endive, great burdock and yacon provide insights into Asteraceae palaeo-polyploidization history and plant inulin production.</title>
        <authorList>
            <person name="Fan W."/>
            <person name="Wang S."/>
            <person name="Wang H."/>
            <person name="Wang A."/>
            <person name="Jiang F."/>
            <person name="Liu H."/>
            <person name="Zhao H."/>
            <person name="Xu D."/>
            <person name="Zhang Y."/>
        </authorList>
    </citation>
    <scope>NUCLEOTIDE SEQUENCE [LARGE SCALE GENOMIC DNA]</scope>
    <source>
        <strain evidence="2">cv. Punajuju</strain>
    </source>
</reference>
<reference evidence="1 2" key="2">
    <citation type="journal article" date="2022" name="Mol. Ecol. Resour.">
        <title>The genomes of chicory, endive, great burdock and yacon provide insights into Asteraceae paleo-polyploidization history and plant inulin production.</title>
        <authorList>
            <person name="Fan W."/>
            <person name="Wang S."/>
            <person name="Wang H."/>
            <person name="Wang A."/>
            <person name="Jiang F."/>
            <person name="Liu H."/>
            <person name="Zhao H."/>
            <person name="Xu D."/>
            <person name="Zhang Y."/>
        </authorList>
    </citation>
    <scope>NUCLEOTIDE SEQUENCE [LARGE SCALE GENOMIC DNA]</scope>
    <source>
        <strain evidence="2">cv. Punajuju</strain>
        <tissue evidence="1">Leaves</tissue>
    </source>
</reference>
<proteinExistence type="predicted"/>
<comment type="caution">
    <text evidence="1">The sequence shown here is derived from an EMBL/GenBank/DDBJ whole genome shotgun (WGS) entry which is preliminary data.</text>
</comment>